<dbReference type="AlphaFoldDB" id="A0A811Y333"/>
<evidence type="ECO:0000256" key="1">
    <source>
        <dbReference type="SAM" id="MobiDB-lite"/>
    </source>
</evidence>
<organism evidence="2 3">
    <name type="scientific">Nyctereutes procyonoides</name>
    <name type="common">Raccoon dog</name>
    <name type="synonym">Canis procyonoides</name>
    <dbReference type="NCBI Taxonomy" id="34880"/>
    <lineage>
        <taxon>Eukaryota</taxon>
        <taxon>Metazoa</taxon>
        <taxon>Chordata</taxon>
        <taxon>Craniata</taxon>
        <taxon>Vertebrata</taxon>
        <taxon>Euteleostomi</taxon>
        <taxon>Mammalia</taxon>
        <taxon>Eutheria</taxon>
        <taxon>Laurasiatheria</taxon>
        <taxon>Carnivora</taxon>
        <taxon>Caniformia</taxon>
        <taxon>Canidae</taxon>
        <taxon>Nyctereutes</taxon>
    </lineage>
</organism>
<evidence type="ECO:0000313" key="3">
    <source>
        <dbReference type="Proteomes" id="UP000645828"/>
    </source>
</evidence>
<reference evidence="2" key="1">
    <citation type="submission" date="2020-12" db="EMBL/GenBank/DDBJ databases">
        <authorList>
            <consortium name="Molecular Ecology Group"/>
        </authorList>
    </citation>
    <scope>NUCLEOTIDE SEQUENCE</scope>
    <source>
        <strain evidence="2">TBG_1078</strain>
    </source>
</reference>
<sequence>MENTSQAAPKVPEGVGKWPSTSQEERSHQKRTLPAPGSWASELPMREPVPAWEPGLDHVTAPPAKLDWRRVDHLTRASQSALTPEKVAQAIISPGVSVTGPCKLDQKHWLVFEEPPTEVPQSLGPLVASCSEPHMSPVTIPPFMTNLQINILSLSLQDRPDLVPHPSWELPLHLTTPHSKPKKEKKRKEKKRHESSQPIWGALAGTPAPLHCPCPGGLLCALHLETCYL</sequence>
<protein>
    <submittedName>
        <fullName evidence="2">(raccoon dog) hypothetical protein</fullName>
    </submittedName>
</protein>
<gene>
    <name evidence="2" type="ORF">NYPRO_LOCUS2798</name>
</gene>
<feature type="region of interest" description="Disordered" evidence="1">
    <location>
        <begin position="1"/>
        <end position="43"/>
    </location>
</feature>
<dbReference type="EMBL" id="CAJHUB010000654">
    <property type="protein sequence ID" value="CAD7670004.1"/>
    <property type="molecule type" value="Genomic_DNA"/>
</dbReference>
<accession>A0A811Y333</accession>
<dbReference type="Proteomes" id="UP000645828">
    <property type="component" value="Unassembled WGS sequence"/>
</dbReference>
<evidence type="ECO:0000313" key="2">
    <source>
        <dbReference type="EMBL" id="CAD7670004.1"/>
    </source>
</evidence>
<proteinExistence type="predicted"/>
<comment type="caution">
    <text evidence="2">The sequence shown here is derived from an EMBL/GenBank/DDBJ whole genome shotgun (WGS) entry which is preliminary data.</text>
</comment>
<feature type="region of interest" description="Disordered" evidence="1">
    <location>
        <begin position="167"/>
        <end position="200"/>
    </location>
</feature>
<keyword evidence="3" id="KW-1185">Reference proteome</keyword>
<feature type="compositionally biased region" description="Basic residues" evidence="1">
    <location>
        <begin position="179"/>
        <end position="193"/>
    </location>
</feature>
<name>A0A811Y333_NYCPR</name>